<dbReference type="PROSITE" id="PS01091">
    <property type="entry name" value="TATD_3"/>
    <property type="match status" value="1"/>
</dbReference>
<keyword evidence="2 4" id="KW-0479">Metal-binding</keyword>
<gene>
    <name evidence="5" type="ORF">SAMN04488025_1424</name>
</gene>
<dbReference type="InterPro" id="IPR001130">
    <property type="entry name" value="TatD-like"/>
</dbReference>
<evidence type="ECO:0000256" key="3">
    <source>
        <dbReference type="ARBA" id="ARBA00022801"/>
    </source>
</evidence>
<dbReference type="PROSITE" id="PS01137">
    <property type="entry name" value="TATD_1"/>
    <property type="match status" value="1"/>
</dbReference>
<evidence type="ECO:0000256" key="4">
    <source>
        <dbReference type="PIRSR" id="PIRSR005902-1"/>
    </source>
</evidence>
<feature type="binding site" evidence="4">
    <location>
        <position position="142"/>
    </location>
    <ligand>
        <name>a divalent metal cation</name>
        <dbReference type="ChEBI" id="CHEBI:60240"/>
        <label>2</label>
    </ligand>
</feature>
<keyword evidence="3" id="KW-0378">Hydrolase</keyword>
<sequence>MTVPMDPPIQLIDTHVHFDRFSPEEVEAVVRRAREAGVYRVIAVAMGEASCHSLLRWKERYPDFLEIAFGVHPEEAADEGETERVLKLIRRYRGVIRAVGEVGLPYYSLPEGERSAPPAAAVRRLRAFLDVARELELPVSLHAVHAMAAPALRLLKKHRVRRAVFHWLKAPPNVVDAIVEAGHFVSVTPDVLVRERDRDLVRRVPLTSLVLETDAPWEYEKGRPAEPAWVRRVAEEVARIKGCSLAEVSRVTTRNALALIKGD</sequence>
<dbReference type="InterPro" id="IPR018228">
    <property type="entry name" value="DNase_TatD-rel_CS"/>
</dbReference>
<dbReference type="Gene3D" id="3.20.20.140">
    <property type="entry name" value="Metal-dependent hydrolases"/>
    <property type="match status" value="1"/>
</dbReference>
<dbReference type="GO" id="GO:0016788">
    <property type="term" value="F:hydrolase activity, acting on ester bonds"/>
    <property type="evidence" value="ECO:0007669"/>
    <property type="project" value="InterPro"/>
</dbReference>
<keyword evidence="6" id="KW-1185">Reference proteome</keyword>
<feature type="binding site" evidence="4">
    <location>
        <position position="214"/>
    </location>
    <ligand>
        <name>a divalent metal cation</name>
        <dbReference type="ChEBI" id="CHEBI:60240"/>
        <label>1</label>
    </ligand>
</feature>
<feature type="binding site" evidence="4">
    <location>
        <position position="17"/>
    </location>
    <ligand>
        <name>a divalent metal cation</name>
        <dbReference type="ChEBI" id="CHEBI:60240"/>
        <label>1</label>
    </ligand>
</feature>
<dbReference type="Proteomes" id="UP000198661">
    <property type="component" value="Unassembled WGS sequence"/>
</dbReference>
<feature type="binding site" evidence="4">
    <location>
        <position position="101"/>
    </location>
    <ligand>
        <name>a divalent metal cation</name>
        <dbReference type="ChEBI" id="CHEBI:60240"/>
        <label>1</label>
    </ligand>
</feature>
<evidence type="ECO:0000313" key="6">
    <source>
        <dbReference type="Proteomes" id="UP000198661"/>
    </source>
</evidence>
<evidence type="ECO:0000256" key="2">
    <source>
        <dbReference type="ARBA" id="ARBA00022723"/>
    </source>
</evidence>
<evidence type="ECO:0000313" key="5">
    <source>
        <dbReference type="EMBL" id="SFG51888.1"/>
    </source>
</evidence>
<dbReference type="STRING" id="201973.SAMN04488025_1424"/>
<dbReference type="OrthoDB" id="9775608at2"/>
<accession>A0A1I2SGG3</accession>
<dbReference type="CDD" id="cd01310">
    <property type="entry name" value="TatD_DNAse"/>
    <property type="match status" value="1"/>
</dbReference>
<protein>
    <submittedName>
        <fullName evidence="5">TatD DNase family protein</fullName>
    </submittedName>
</protein>
<proteinExistence type="inferred from homology"/>
<dbReference type="AlphaFoldDB" id="A0A1I2SGG3"/>
<name>A0A1I2SGG3_9BACL</name>
<dbReference type="Pfam" id="PF01026">
    <property type="entry name" value="TatD_DNase"/>
    <property type="match status" value="1"/>
</dbReference>
<dbReference type="EMBL" id="FOOK01000042">
    <property type="protein sequence ID" value="SFG51888.1"/>
    <property type="molecule type" value="Genomic_DNA"/>
</dbReference>
<dbReference type="InterPro" id="IPR032466">
    <property type="entry name" value="Metal_Hydrolase"/>
</dbReference>
<dbReference type="PANTHER" id="PTHR46317">
    <property type="entry name" value="HYDROLASE OF PHP SUPERFAMILY-RELATED PROTEIN"/>
    <property type="match status" value="1"/>
</dbReference>
<dbReference type="PIRSF" id="PIRSF005902">
    <property type="entry name" value="DNase_TatD"/>
    <property type="match status" value="1"/>
</dbReference>
<feature type="binding site" evidence="4">
    <location>
        <position position="15"/>
    </location>
    <ligand>
        <name>a divalent metal cation</name>
        <dbReference type="ChEBI" id="CHEBI:60240"/>
        <label>1</label>
    </ligand>
</feature>
<reference evidence="5 6" key="1">
    <citation type="submission" date="2016-10" db="EMBL/GenBank/DDBJ databases">
        <authorList>
            <person name="de Groot N.N."/>
        </authorList>
    </citation>
    <scope>NUCLEOTIDE SEQUENCE [LARGE SCALE GENOMIC DNA]</scope>
    <source>
        <strain evidence="5 6">DSM 44945</strain>
    </source>
</reference>
<feature type="binding site" evidence="4">
    <location>
        <position position="166"/>
    </location>
    <ligand>
        <name>a divalent metal cation</name>
        <dbReference type="ChEBI" id="CHEBI:60240"/>
        <label>2</label>
    </ligand>
</feature>
<dbReference type="PANTHER" id="PTHR46317:SF1">
    <property type="entry name" value="HYDROLASE, TATD FAMILY"/>
    <property type="match status" value="1"/>
</dbReference>
<evidence type="ECO:0000256" key="1">
    <source>
        <dbReference type="ARBA" id="ARBA00009275"/>
    </source>
</evidence>
<dbReference type="SUPFAM" id="SSF51556">
    <property type="entry name" value="Metallo-dependent hydrolases"/>
    <property type="match status" value="1"/>
</dbReference>
<dbReference type="GO" id="GO:0046872">
    <property type="term" value="F:metal ion binding"/>
    <property type="evidence" value="ECO:0007669"/>
    <property type="project" value="UniProtKB-KW"/>
</dbReference>
<comment type="similarity">
    <text evidence="1">Belongs to the metallo-dependent hydrolases superfamily. TatD-type hydrolase family.</text>
</comment>
<dbReference type="RefSeq" id="WP_092041335.1">
    <property type="nucleotide sequence ID" value="NZ_FOOK01000042.1"/>
</dbReference>
<organism evidence="5 6">
    <name type="scientific">Planifilum fulgidum</name>
    <dbReference type="NCBI Taxonomy" id="201973"/>
    <lineage>
        <taxon>Bacteria</taxon>
        <taxon>Bacillati</taxon>
        <taxon>Bacillota</taxon>
        <taxon>Bacilli</taxon>
        <taxon>Bacillales</taxon>
        <taxon>Thermoactinomycetaceae</taxon>
        <taxon>Planifilum</taxon>
    </lineage>
</organism>